<evidence type="ECO:0000313" key="3">
    <source>
        <dbReference type="EMBL" id="PAX53277.1"/>
    </source>
</evidence>
<dbReference type="AlphaFoldDB" id="A0A2A2THJ4"/>
<dbReference type="OrthoDB" id="9794403at2"/>
<evidence type="ECO:0000256" key="1">
    <source>
        <dbReference type="SAM" id="MobiDB-lite"/>
    </source>
</evidence>
<feature type="domain" description="Transposase IS200-like" evidence="2">
    <location>
        <begin position="21"/>
        <end position="155"/>
    </location>
</feature>
<dbReference type="SUPFAM" id="SSF143422">
    <property type="entry name" value="Transposase IS200-like"/>
    <property type="match status" value="1"/>
</dbReference>
<reference evidence="3 4" key="1">
    <citation type="submission" date="2017-08" db="EMBL/GenBank/DDBJ databases">
        <title>Draft genome sequence of filamentous cyanobacterium Calothrix elsteri CCALA 953.</title>
        <authorList>
            <person name="Gagunashvili A.N."/>
            <person name="Elster J."/>
            <person name="Andresson O.S."/>
        </authorList>
    </citation>
    <scope>NUCLEOTIDE SEQUENCE [LARGE SCALE GENOMIC DNA]</scope>
    <source>
        <strain evidence="3 4">CCALA 953</strain>
    </source>
</reference>
<comment type="caution">
    <text evidence="3">The sequence shown here is derived from an EMBL/GenBank/DDBJ whole genome shotgun (WGS) entry which is preliminary data.</text>
</comment>
<sequence>MMYNPQIHHRGSIRLRGYDYSQQGSYFITICTQNHECRLGKIVEGKMYWTFGGWIAYQAWIEIPQHFEHVELDQFIVMPNHIHGIIVINNISTNKEQLTTPELWKIVAYYKYKTTKLINEIDDALGSRVWQRNYYDRIIRNEQELSATRQYIINNPANSSKDQNNPHHQNPLIS</sequence>
<accession>A0A2A2THJ4</accession>
<proteinExistence type="predicted"/>
<evidence type="ECO:0000313" key="4">
    <source>
        <dbReference type="Proteomes" id="UP000218238"/>
    </source>
</evidence>
<organism evidence="3 4">
    <name type="scientific">Brunnivagina elsteri CCALA 953</name>
    <dbReference type="NCBI Taxonomy" id="987040"/>
    <lineage>
        <taxon>Bacteria</taxon>
        <taxon>Bacillati</taxon>
        <taxon>Cyanobacteriota</taxon>
        <taxon>Cyanophyceae</taxon>
        <taxon>Nostocales</taxon>
        <taxon>Calotrichaceae</taxon>
        <taxon>Brunnivagina</taxon>
    </lineage>
</organism>
<dbReference type="PANTHER" id="PTHR36966:SF1">
    <property type="entry name" value="REP-ASSOCIATED TYROSINE TRANSPOSASE"/>
    <property type="match status" value="1"/>
</dbReference>
<dbReference type="InterPro" id="IPR002686">
    <property type="entry name" value="Transposase_17"/>
</dbReference>
<evidence type="ECO:0000259" key="2">
    <source>
        <dbReference type="SMART" id="SM01321"/>
    </source>
</evidence>
<keyword evidence="4" id="KW-1185">Reference proteome</keyword>
<dbReference type="GO" id="GO:0043565">
    <property type="term" value="F:sequence-specific DNA binding"/>
    <property type="evidence" value="ECO:0007669"/>
    <property type="project" value="TreeGrafter"/>
</dbReference>
<dbReference type="InterPro" id="IPR036515">
    <property type="entry name" value="Transposase_17_sf"/>
</dbReference>
<dbReference type="SMART" id="SM01321">
    <property type="entry name" value="Y1_Tnp"/>
    <property type="match status" value="1"/>
</dbReference>
<gene>
    <name evidence="3" type="ORF">CK510_14795</name>
</gene>
<dbReference type="GO" id="GO:0004803">
    <property type="term" value="F:transposase activity"/>
    <property type="evidence" value="ECO:0007669"/>
    <property type="project" value="InterPro"/>
</dbReference>
<dbReference type="Gene3D" id="3.30.70.1290">
    <property type="entry name" value="Transposase IS200-like"/>
    <property type="match status" value="1"/>
</dbReference>
<dbReference type="PANTHER" id="PTHR36966">
    <property type="entry name" value="REP-ASSOCIATED TYROSINE TRANSPOSASE"/>
    <property type="match status" value="1"/>
</dbReference>
<dbReference type="GO" id="GO:0006313">
    <property type="term" value="P:DNA transposition"/>
    <property type="evidence" value="ECO:0007669"/>
    <property type="project" value="InterPro"/>
</dbReference>
<name>A0A2A2THJ4_9CYAN</name>
<protein>
    <submittedName>
        <fullName evidence="3">Transposase</fullName>
    </submittedName>
</protein>
<feature type="region of interest" description="Disordered" evidence="1">
    <location>
        <begin position="155"/>
        <end position="174"/>
    </location>
</feature>
<dbReference type="EMBL" id="NTFS01000155">
    <property type="protein sequence ID" value="PAX53277.1"/>
    <property type="molecule type" value="Genomic_DNA"/>
</dbReference>
<dbReference type="InterPro" id="IPR052715">
    <property type="entry name" value="RAYT_transposase"/>
</dbReference>
<dbReference type="Proteomes" id="UP000218238">
    <property type="component" value="Unassembled WGS sequence"/>
</dbReference>